<feature type="compositionally biased region" description="Gly residues" evidence="1">
    <location>
        <begin position="95"/>
        <end position="105"/>
    </location>
</feature>
<evidence type="ECO:0000256" key="1">
    <source>
        <dbReference type="SAM" id="MobiDB-lite"/>
    </source>
</evidence>
<proteinExistence type="predicted"/>
<gene>
    <name evidence="2" type="ORF">BDZ83DRAFT_647173</name>
</gene>
<organism evidence="2 3">
    <name type="scientific">Glomerella acutata</name>
    <name type="common">Colletotrichum acutatum</name>
    <dbReference type="NCBI Taxonomy" id="27357"/>
    <lineage>
        <taxon>Eukaryota</taxon>
        <taxon>Fungi</taxon>
        <taxon>Dikarya</taxon>
        <taxon>Ascomycota</taxon>
        <taxon>Pezizomycotina</taxon>
        <taxon>Sordariomycetes</taxon>
        <taxon>Hypocreomycetidae</taxon>
        <taxon>Glomerellales</taxon>
        <taxon>Glomerellaceae</taxon>
        <taxon>Colletotrichum</taxon>
        <taxon>Colletotrichum acutatum species complex</taxon>
    </lineage>
</organism>
<feature type="region of interest" description="Disordered" evidence="1">
    <location>
        <begin position="78"/>
        <end position="121"/>
    </location>
</feature>
<comment type="caution">
    <text evidence="2">The sequence shown here is derived from an EMBL/GenBank/DDBJ whole genome shotgun (WGS) entry which is preliminary data.</text>
</comment>
<sequence length="155" mass="17190">MEISWFPPGPLIPCRAWVRPPEVFLAFFTVWAPLDGYTRDQQPRHPDDDDLTSQGLVRWGVVPSPCLAPCVLASHGKARHHTRTHEHRNVKESRGGGGEDGGNGTEDGINGATPHPEPTLGWDHERWISAIPRVSEWNPHFTAPTGVENLRTRGA</sequence>
<keyword evidence="3" id="KW-1185">Reference proteome</keyword>
<dbReference type="GeneID" id="85393949"/>
<name>A0AAD9D215_GLOAC</name>
<accession>A0AAD9D215</accession>
<reference evidence="2" key="1">
    <citation type="submission" date="2021-12" db="EMBL/GenBank/DDBJ databases">
        <title>Comparative genomics, transcriptomics and evolutionary studies reveal genomic signatures of adaptation to plant cell wall in hemibiotrophic fungi.</title>
        <authorList>
            <consortium name="DOE Joint Genome Institute"/>
            <person name="Baroncelli R."/>
            <person name="Diaz J.F."/>
            <person name="Benocci T."/>
            <person name="Peng M."/>
            <person name="Battaglia E."/>
            <person name="Haridas S."/>
            <person name="Andreopoulos W."/>
            <person name="Labutti K."/>
            <person name="Pangilinan J."/>
            <person name="Floch G.L."/>
            <person name="Makela M.R."/>
            <person name="Henrissat B."/>
            <person name="Grigoriev I.V."/>
            <person name="Crouch J.A."/>
            <person name="De Vries R.P."/>
            <person name="Sukno S.A."/>
            <person name="Thon M.R."/>
        </authorList>
    </citation>
    <scope>NUCLEOTIDE SEQUENCE</scope>
    <source>
        <strain evidence="2">CBS 112980</strain>
    </source>
</reference>
<dbReference type="AlphaFoldDB" id="A0AAD9D215"/>
<protein>
    <submittedName>
        <fullName evidence="2">Uncharacterized protein</fullName>
    </submittedName>
</protein>
<evidence type="ECO:0000313" key="3">
    <source>
        <dbReference type="Proteomes" id="UP001244207"/>
    </source>
</evidence>
<dbReference type="RefSeq" id="XP_060370474.1">
    <property type="nucleotide sequence ID" value="XM_060510050.1"/>
</dbReference>
<evidence type="ECO:0000313" key="2">
    <source>
        <dbReference type="EMBL" id="KAK1730419.1"/>
    </source>
</evidence>
<dbReference type="Proteomes" id="UP001244207">
    <property type="component" value="Unassembled WGS sequence"/>
</dbReference>
<dbReference type="EMBL" id="JAHMHS010000007">
    <property type="protein sequence ID" value="KAK1730419.1"/>
    <property type="molecule type" value="Genomic_DNA"/>
</dbReference>